<proteinExistence type="predicted"/>
<dbReference type="RefSeq" id="WP_201373197.1">
    <property type="nucleotide sequence ID" value="NZ_BNJG01000002.1"/>
</dbReference>
<gene>
    <name evidence="1" type="ORF">KSB_52100</name>
</gene>
<comment type="caution">
    <text evidence="1">The sequence shown here is derived from an EMBL/GenBank/DDBJ whole genome shotgun (WGS) entry which is preliminary data.</text>
</comment>
<evidence type="ECO:0000313" key="2">
    <source>
        <dbReference type="Proteomes" id="UP000654345"/>
    </source>
</evidence>
<reference evidence="1 2" key="1">
    <citation type="journal article" date="2021" name="Int. J. Syst. Evol. Microbiol.">
        <title>Reticulibacter mediterranei gen. nov., sp. nov., within the new family Reticulibacteraceae fam. nov., and Ktedonospora formicarum gen. nov., sp. nov., Ktedonobacter robiniae sp. nov., Dictyobacter formicarum sp. nov. and Dictyobacter arantiisoli sp. nov., belonging to the class Ktedonobacteria.</title>
        <authorList>
            <person name="Yabe S."/>
            <person name="Zheng Y."/>
            <person name="Wang C.M."/>
            <person name="Sakai Y."/>
            <person name="Abe K."/>
            <person name="Yokota A."/>
            <person name="Donadio S."/>
            <person name="Cavaletti L."/>
            <person name="Monciardini P."/>
        </authorList>
    </citation>
    <scope>NUCLEOTIDE SEQUENCE [LARGE SCALE GENOMIC DNA]</scope>
    <source>
        <strain evidence="1 2">SOSP1-30</strain>
    </source>
</reference>
<dbReference type="EMBL" id="BNJG01000002">
    <property type="protein sequence ID" value="GHO56735.1"/>
    <property type="molecule type" value="Genomic_DNA"/>
</dbReference>
<protein>
    <submittedName>
        <fullName evidence="1">Uncharacterized protein</fullName>
    </submittedName>
</protein>
<evidence type="ECO:0000313" key="1">
    <source>
        <dbReference type="EMBL" id="GHO56735.1"/>
    </source>
</evidence>
<dbReference type="Proteomes" id="UP000654345">
    <property type="component" value="Unassembled WGS sequence"/>
</dbReference>
<sequence length="270" mass="30417">MTTTPRTFAQRIGLFSPCVAPAAILSDGPLRMEEDGLTPLTLRQEASHDGLCHLRVLRRLPCGDLYQAEVAATPQLLHAQPVVAYFTEEQLRYAAPWDKRLDGADPDSILARLEARAAANQPVIRIEPGEQKKPATPEPVVALQRLDLPVEATQKRLQEALEAITAGTPTEAHTLQKQREVSTRSIGAFHMQQAFLCAAIDTLMDRLYRSTEQVHHLMVKTNCALIAQVQRWHRDARQRVVNAIPYFNKREQRHTWRLLIGVPEHLLQTV</sequence>
<name>A0ABQ3UWE7_9CHLR</name>
<organism evidence="1 2">
    <name type="scientific">Ktedonobacter robiniae</name>
    <dbReference type="NCBI Taxonomy" id="2778365"/>
    <lineage>
        <taxon>Bacteria</taxon>
        <taxon>Bacillati</taxon>
        <taxon>Chloroflexota</taxon>
        <taxon>Ktedonobacteria</taxon>
        <taxon>Ktedonobacterales</taxon>
        <taxon>Ktedonobacteraceae</taxon>
        <taxon>Ktedonobacter</taxon>
    </lineage>
</organism>
<keyword evidence="2" id="KW-1185">Reference proteome</keyword>
<accession>A0ABQ3UWE7</accession>